<comment type="catalytic activity">
    <reaction evidence="4">
        <text>hydrogencarbonate + H(+) = CO2 + H2O</text>
        <dbReference type="Rhea" id="RHEA:10748"/>
        <dbReference type="ChEBI" id="CHEBI:15377"/>
        <dbReference type="ChEBI" id="CHEBI:15378"/>
        <dbReference type="ChEBI" id="CHEBI:16526"/>
        <dbReference type="ChEBI" id="CHEBI:17544"/>
        <dbReference type="EC" id="4.2.1.1"/>
    </reaction>
</comment>
<comment type="function">
    <text evidence="4">Reversible hydration of carbon dioxide.</text>
</comment>
<feature type="region of interest" description="Disordered" evidence="5">
    <location>
        <begin position="1095"/>
        <end position="1134"/>
    </location>
</feature>
<feature type="compositionally biased region" description="Polar residues" evidence="5">
    <location>
        <begin position="1123"/>
        <end position="1134"/>
    </location>
</feature>
<dbReference type="Proteomes" id="UP001359485">
    <property type="component" value="Unassembled WGS sequence"/>
</dbReference>
<reference evidence="7 8" key="1">
    <citation type="submission" date="2023-09" db="EMBL/GenBank/DDBJ databases">
        <title>Genomes of two closely related lineages of the louse Polyplax serrata with different host specificities.</title>
        <authorList>
            <person name="Martinu J."/>
            <person name="Tarabai H."/>
            <person name="Stefka J."/>
            <person name="Hypsa V."/>
        </authorList>
    </citation>
    <scope>NUCLEOTIDE SEQUENCE [LARGE SCALE GENOMIC DNA]</scope>
    <source>
        <strain evidence="7">98ZLc_SE</strain>
    </source>
</reference>
<dbReference type="Pfam" id="PF00194">
    <property type="entry name" value="Carb_anhydrase"/>
    <property type="match status" value="1"/>
</dbReference>
<comment type="caution">
    <text evidence="7">The sequence shown here is derived from an EMBL/GenBank/DDBJ whole genome shotgun (WGS) entry which is preliminary data.</text>
</comment>
<feature type="compositionally biased region" description="Basic and acidic residues" evidence="5">
    <location>
        <begin position="355"/>
        <end position="397"/>
    </location>
</feature>
<dbReference type="EMBL" id="JAWJWF010000051">
    <property type="protein sequence ID" value="KAK6617582.1"/>
    <property type="molecule type" value="Genomic_DNA"/>
</dbReference>
<keyword evidence="3 4" id="KW-0862">Zinc</keyword>
<feature type="domain" description="Alpha-carbonic anhydrase" evidence="6">
    <location>
        <begin position="13"/>
        <end position="272"/>
    </location>
</feature>
<feature type="compositionally biased region" description="Basic residues" evidence="5">
    <location>
        <begin position="450"/>
        <end position="461"/>
    </location>
</feature>
<feature type="compositionally biased region" description="Basic residues" evidence="5">
    <location>
        <begin position="419"/>
        <end position="429"/>
    </location>
</feature>
<comment type="similarity">
    <text evidence="1 4">Belongs to the alpha-carbonic anhydrase family.</text>
</comment>
<feature type="compositionally biased region" description="Basic and acidic residues" evidence="5">
    <location>
        <begin position="729"/>
        <end position="741"/>
    </location>
</feature>
<feature type="compositionally biased region" description="Polar residues" evidence="5">
    <location>
        <begin position="967"/>
        <end position="1010"/>
    </location>
</feature>
<feature type="region of interest" description="Disordered" evidence="5">
    <location>
        <begin position="715"/>
        <end position="774"/>
    </location>
</feature>
<sequence>MKKVFCSPAVTANQWQTGREECQQHKCCDDTKNAYKHSDSPVSICEVDSTNIDLPPLLWSGYCEVPKCLTFRNTGRSLIINGQWCRGRPCLRGGPLNGTYMFSQIHFHCPSEHELNGIRYPLEMHVVHYKTSYLTQERAMYEKDGTIVLAYLFQVTDSPSKYGHVFSMTPPNVQENTSVELPQIPLDHFLTPFGSNYFLYFGSVKTDKNSYLLQWFVHSKIACVSRCEGQICQLHAAPQFANSSTNTHSISFGLGYEPQMHDCASHKKKASKWTETCDECTFICKPEKKKKRKSKKKSKKTDTESDMCETSSDEFCESICSICSSICSKSGICSQSIDKKKTKSKPSKSKIPKPAKKEKGKKPEKSKSSEDGGKSDAKSKKKEKPEKGKKDKGKAKEDTEEASETENEEPEAEAEAKGKGKGKGKGKPAKGKEKGEANETDDDTAPKAKEKSKKAPKAKGKGKSEDSDIDNTDNDSKPVEKSKKQESDEDLTSDKSNSKANVKKKGKKEKKETKEKKEKKGKGEKSSSEEDDESAAKEERKPERESVSEQPKSQSPDGASFLLECKKVEASRDEPKACPDWNSTNKIKSDTSDLEKYSCKSFVASTTSFVHNVREELRKRERALRQGRYDTISFACFIFGPVARAVQSALDTGQTRADEAALCNKLYGKNDDGIQTLYEKKCKSPTAEDSPTERSSKSKIASECDNIQLNFILTPSTMRNNSTDEADPKDEKNEDVVEEKSSNTFWSIPTQTSAQTPVENGSPQEAQPSSISTEKGSKEFCLLMDHLFRAEEKKGNDKMWNYQEYHVAIERDQSVLQEYNGLLEPQQQLTPGNYQKLHLVPKYKETKPLNVSLTDCSIELENPKDIRIRAKFLVKENVSVGDVFDQKPPGTLLRYLDAQTQYVVQGSLPCKSSEKLLTTIDDGTKHTLDNGQGFGTGQTELSNKLSDSFQRDTRISTKESSPVDDGSGQNHLTRKSLSNGGSDSRLIDSNSAPHPLESSESNSKAKQNDNYTEEKTNYTIEKSHSSREEKPTSLVPQQSRGITEKENYSYKVKKIVSSTSTKTAYFVCDRVEHDGKTGKRIFVGNFRTKEEINCLPKSNSPKQTTSTASLNGNKHKRLERNADNSSSAKDIVSNESSLSRMAEWCSKQLDLVSNNMSLSGNSKEEENRCPVGKVISRTRKCTRSSECLTENSKGHLQQSLFLNLNSPTEQESNSPKETAEDTVKKVVMKTESKATSLNSEDLVACEKGKEEKKQEEGKKSTKRDKSKEALIVIPVDVESLSKVELILVEHLDKTNVNDSNDYIPCLNSYKRLVLPWSVECAPAGTR</sequence>
<evidence type="ECO:0000256" key="3">
    <source>
        <dbReference type="ARBA" id="ARBA00022833"/>
    </source>
</evidence>
<dbReference type="PROSITE" id="PS51144">
    <property type="entry name" value="ALPHA_CA_2"/>
    <property type="match status" value="1"/>
</dbReference>
<feature type="compositionally biased region" description="Polar residues" evidence="5">
    <location>
        <begin position="1096"/>
        <end position="1112"/>
    </location>
</feature>
<dbReference type="PROSITE" id="PS00162">
    <property type="entry name" value="ALPHA_CA_1"/>
    <property type="match status" value="1"/>
</dbReference>
<feature type="compositionally biased region" description="Polar residues" evidence="5">
    <location>
        <begin position="548"/>
        <end position="557"/>
    </location>
</feature>
<evidence type="ECO:0000259" key="6">
    <source>
        <dbReference type="PROSITE" id="PS51144"/>
    </source>
</evidence>
<feature type="compositionally biased region" description="Polar residues" evidence="5">
    <location>
        <begin position="742"/>
        <end position="774"/>
    </location>
</feature>
<feature type="compositionally biased region" description="Basic and acidic residues" evidence="5">
    <location>
        <begin position="1012"/>
        <end position="1031"/>
    </location>
</feature>
<dbReference type="SUPFAM" id="SSF51069">
    <property type="entry name" value="Carbonic anhydrase"/>
    <property type="match status" value="1"/>
</dbReference>
<keyword evidence="8" id="KW-1185">Reference proteome</keyword>
<evidence type="ECO:0000256" key="4">
    <source>
        <dbReference type="RuleBase" id="RU367011"/>
    </source>
</evidence>
<comment type="cofactor">
    <cofactor evidence="4">
        <name>Zn(2+)</name>
        <dbReference type="ChEBI" id="CHEBI:29105"/>
    </cofactor>
</comment>
<feature type="region of interest" description="Disordered" evidence="5">
    <location>
        <begin position="1245"/>
        <end position="1265"/>
    </location>
</feature>
<feature type="compositionally biased region" description="Acidic residues" evidence="5">
    <location>
        <begin position="398"/>
        <end position="413"/>
    </location>
</feature>
<feature type="compositionally biased region" description="Basic and acidic residues" evidence="5">
    <location>
        <begin position="509"/>
        <end position="547"/>
    </location>
</feature>
<feature type="compositionally biased region" description="Basic and acidic residues" evidence="5">
    <location>
        <begin position="474"/>
        <end position="497"/>
    </location>
</feature>
<dbReference type="CDD" id="cd00326">
    <property type="entry name" value="alpha_CA"/>
    <property type="match status" value="1"/>
</dbReference>
<gene>
    <name evidence="7" type="ORF">RUM44_005170</name>
</gene>
<dbReference type="InterPro" id="IPR023561">
    <property type="entry name" value="Carbonic_anhydrase_a-class"/>
</dbReference>
<organism evidence="7 8">
    <name type="scientific">Polyplax serrata</name>
    <name type="common">Common mouse louse</name>
    <dbReference type="NCBI Taxonomy" id="468196"/>
    <lineage>
        <taxon>Eukaryota</taxon>
        <taxon>Metazoa</taxon>
        <taxon>Ecdysozoa</taxon>
        <taxon>Arthropoda</taxon>
        <taxon>Hexapoda</taxon>
        <taxon>Insecta</taxon>
        <taxon>Pterygota</taxon>
        <taxon>Neoptera</taxon>
        <taxon>Paraneoptera</taxon>
        <taxon>Psocodea</taxon>
        <taxon>Troctomorpha</taxon>
        <taxon>Phthiraptera</taxon>
        <taxon>Anoplura</taxon>
        <taxon>Polyplacidae</taxon>
        <taxon>Polyplax</taxon>
    </lineage>
</organism>
<feature type="region of interest" description="Disordered" evidence="5">
    <location>
        <begin position="925"/>
        <end position="1041"/>
    </location>
</feature>
<name>A0ABR1AE97_POLSC</name>
<feature type="compositionally biased region" description="Basic residues" evidence="5">
    <location>
        <begin position="340"/>
        <end position="354"/>
    </location>
</feature>
<accession>A0ABR1AE97</accession>
<dbReference type="Gene3D" id="3.10.200.10">
    <property type="entry name" value="Alpha carbonic anhydrase"/>
    <property type="match status" value="1"/>
</dbReference>
<dbReference type="EC" id="4.2.1.1" evidence="4"/>
<dbReference type="PANTHER" id="PTHR18952:SF233">
    <property type="entry name" value="CARBONIC ANHYDRASE 14"/>
    <property type="match status" value="1"/>
</dbReference>
<proteinExistence type="inferred from homology"/>
<evidence type="ECO:0000256" key="1">
    <source>
        <dbReference type="ARBA" id="ARBA00010718"/>
    </source>
</evidence>
<dbReference type="SMART" id="SM01057">
    <property type="entry name" value="Carb_anhydrase"/>
    <property type="match status" value="1"/>
</dbReference>
<protein>
    <recommendedName>
        <fullName evidence="4">Carbonic anhydrase</fullName>
        <ecNumber evidence="4">4.2.1.1</ecNumber>
    </recommendedName>
</protein>
<feature type="compositionally biased region" description="Basic and acidic residues" evidence="5">
    <location>
        <begin position="564"/>
        <end position="577"/>
    </location>
</feature>
<evidence type="ECO:0000256" key="5">
    <source>
        <dbReference type="SAM" id="MobiDB-lite"/>
    </source>
</evidence>
<dbReference type="InterPro" id="IPR018338">
    <property type="entry name" value="Carbonic_anhydrase_a-class_CS"/>
</dbReference>
<dbReference type="PANTHER" id="PTHR18952">
    <property type="entry name" value="CARBONIC ANHYDRASE"/>
    <property type="match status" value="1"/>
</dbReference>
<dbReference type="InterPro" id="IPR001148">
    <property type="entry name" value="CA_dom"/>
</dbReference>
<feature type="region of interest" description="Disordered" evidence="5">
    <location>
        <begin position="338"/>
        <end position="577"/>
    </location>
</feature>
<evidence type="ECO:0000313" key="7">
    <source>
        <dbReference type="EMBL" id="KAK6617582.1"/>
    </source>
</evidence>
<keyword evidence="2 4" id="KW-0479">Metal-binding</keyword>
<feature type="compositionally biased region" description="Polar residues" evidence="5">
    <location>
        <begin position="937"/>
        <end position="948"/>
    </location>
</feature>
<dbReference type="InterPro" id="IPR036398">
    <property type="entry name" value="CA_dom_sf"/>
</dbReference>
<evidence type="ECO:0000313" key="8">
    <source>
        <dbReference type="Proteomes" id="UP001359485"/>
    </source>
</evidence>
<evidence type="ECO:0000256" key="2">
    <source>
        <dbReference type="ARBA" id="ARBA00022723"/>
    </source>
</evidence>
<keyword evidence="4" id="KW-0456">Lyase</keyword>